<evidence type="ECO:0000313" key="9">
    <source>
        <dbReference type="EMBL" id="CAF3832414.1"/>
    </source>
</evidence>
<dbReference type="Pfam" id="PF13520">
    <property type="entry name" value="AA_permease_2"/>
    <property type="match status" value="1"/>
</dbReference>
<feature type="transmembrane region" description="Helical" evidence="6">
    <location>
        <begin position="401"/>
        <end position="422"/>
    </location>
</feature>
<feature type="transmembrane region" description="Helical" evidence="6">
    <location>
        <begin position="443"/>
        <end position="465"/>
    </location>
</feature>
<dbReference type="Proteomes" id="UP000663829">
    <property type="component" value="Unassembled WGS sequence"/>
</dbReference>
<dbReference type="PANTHER" id="PTHR45649:SF26">
    <property type="entry name" value="OS04G0435100 PROTEIN"/>
    <property type="match status" value="1"/>
</dbReference>
<evidence type="ECO:0000313" key="7">
    <source>
        <dbReference type="EMBL" id="CAF1067638.1"/>
    </source>
</evidence>
<dbReference type="EMBL" id="CAJNOQ010010369">
    <property type="protein sequence ID" value="CAF1249921.1"/>
    <property type="molecule type" value="Genomic_DNA"/>
</dbReference>
<dbReference type="GO" id="GO:0022857">
    <property type="term" value="F:transmembrane transporter activity"/>
    <property type="evidence" value="ECO:0007669"/>
    <property type="project" value="InterPro"/>
</dbReference>
<evidence type="ECO:0000256" key="6">
    <source>
        <dbReference type="SAM" id="Phobius"/>
    </source>
</evidence>
<dbReference type="EMBL" id="CAJOBC010014147">
    <property type="protein sequence ID" value="CAF4018687.1"/>
    <property type="molecule type" value="Genomic_DNA"/>
</dbReference>
<feature type="transmembrane region" description="Helical" evidence="6">
    <location>
        <begin position="275"/>
        <end position="297"/>
    </location>
</feature>
<feature type="transmembrane region" description="Helical" evidence="6">
    <location>
        <begin position="190"/>
        <end position="212"/>
    </location>
</feature>
<name>A0A815A1M6_9BILA</name>
<dbReference type="PIRSF" id="PIRSF006060">
    <property type="entry name" value="AA_transporter"/>
    <property type="match status" value="1"/>
</dbReference>
<keyword evidence="11" id="KW-1185">Reference proteome</keyword>
<dbReference type="InterPro" id="IPR002293">
    <property type="entry name" value="AA/rel_permease1"/>
</dbReference>
<comment type="subcellular location">
    <subcellularLocation>
        <location evidence="1">Membrane</location>
        <topology evidence="1">Multi-pass membrane protein</topology>
    </subcellularLocation>
</comment>
<evidence type="ECO:0000256" key="4">
    <source>
        <dbReference type="ARBA" id="ARBA00022989"/>
    </source>
</evidence>
<gene>
    <name evidence="8" type="ORF">GPM918_LOCUS26082</name>
    <name evidence="7" type="ORF">OVA965_LOCUS17736</name>
    <name evidence="10" type="ORF">SRO942_LOCUS26173</name>
    <name evidence="9" type="ORF">TMI583_LOCUS17745</name>
</gene>
<feature type="transmembrane region" description="Helical" evidence="6">
    <location>
        <begin position="471"/>
        <end position="493"/>
    </location>
</feature>
<dbReference type="Proteomes" id="UP000681722">
    <property type="component" value="Unassembled WGS sequence"/>
</dbReference>
<evidence type="ECO:0000313" key="11">
    <source>
        <dbReference type="Proteomes" id="UP000663829"/>
    </source>
</evidence>
<dbReference type="Proteomes" id="UP000682733">
    <property type="component" value="Unassembled WGS sequence"/>
</dbReference>
<dbReference type="Proteomes" id="UP000677228">
    <property type="component" value="Unassembled WGS sequence"/>
</dbReference>
<feature type="transmembrane region" description="Helical" evidence="6">
    <location>
        <begin position="44"/>
        <end position="66"/>
    </location>
</feature>
<protein>
    <recommendedName>
        <fullName evidence="12">Amino acid transporter</fullName>
    </recommendedName>
</protein>
<feature type="transmembrane region" description="Helical" evidence="6">
    <location>
        <begin position="72"/>
        <end position="92"/>
    </location>
</feature>
<dbReference type="AlphaFoldDB" id="A0A815A1M6"/>
<feature type="transmembrane region" description="Helical" evidence="6">
    <location>
        <begin position="129"/>
        <end position="152"/>
    </location>
</feature>
<organism evidence="8 11">
    <name type="scientific">Didymodactylos carnosus</name>
    <dbReference type="NCBI Taxonomy" id="1234261"/>
    <lineage>
        <taxon>Eukaryota</taxon>
        <taxon>Metazoa</taxon>
        <taxon>Spiralia</taxon>
        <taxon>Gnathifera</taxon>
        <taxon>Rotifera</taxon>
        <taxon>Eurotatoria</taxon>
        <taxon>Bdelloidea</taxon>
        <taxon>Philodinida</taxon>
        <taxon>Philodinidae</taxon>
        <taxon>Didymodactylos</taxon>
    </lineage>
</organism>
<comment type="caution">
    <text evidence="8">The sequence shown here is derived from an EMBL/GenBank/DDBJ whole genome shotgun (WGS) entry which is preliminary data.</text>
</comment>
<dbReference type="PROSITE" id="PS00218">
    <property type="entry name" value="AMINO_ACID_PERMEASE_1"/>
    <property type="match status" value="1"/>
</dbReference>
<dbReference type="GO" id="GO:0016020">
    <property type="term" value="C:membrane"/>
    <property type="evidence" value="ECO:0007669"/>
    <property type="project" value="UniProtKB-SubCell"/>
</dbReference>
<dbReference type="GO" id="GO:0006865">
    <property type="term" value="P:amino acid transport"/>
    <property type="evidence" value="ECO:0007669"/>
    <property type="project" value="InterPro"/>
</dbReference>
<evidence type="ECO:0000256" key="1">
    <source>
        <dbReference type="ARBA" id="ARBA00004141"/>
    </source>
</evidence>
<proteinExistence type="predicted"/>
<evidence type="ECO:0000256" key="3">
    <source>
        <dbReference type="ARBA" id="ARBA00022692"/>
    </source>
</evidence>
<feature type="transmembrane region" description="Helical" evidence="6">
    <location>
        <begin position="104"/>
        <end position="123"/>
    </location>
</feature>
<reference evidence="8" key="1">
    <citation type="submission" date="2021-02" db="EMBL/GenBank/DDBJ databases">
        <authorList>
            <person name="Nowell W R."/>
        </authorList>
    </citation>
    <scope>NUCLEOTIDE SEQUENCE</scope>
</reference>
<evidence type="ECO:0000313" key="8">
    <source>
        <dbReference type="EMBL" id="CAF1249921.1"/>
    </source>
</evidence>
<dbReference type="OrthoDB" id="10054429at2759"/>
<accession>A0A815A1M6</accession>
<evidence type="ECO:0000256" key="5">
    <source>
        <dbReference type="ARBA" id="ARBA00023136"/>
    </source>
</evidence>
<feature type="transmembrane region" description="Helical" evidence="6">
    <location>
        <begin position="164"/>
        <end position="184"/>
    </location>
</feature>
<evidence type="ECO:0008006" key="12">
    <source>
        <dbReference type="Google" id="ProtNLM"/>
    </source>
</evidence>
<dbReference type="Gene3D" id="1.20.1740.10">
    <property type="entry name" value="Amino acid/polyamine transporter I"/>
    <property type="match status" value="1"/>
</dbReference>
<dbReference type="EMBL" id="CAJOBA010008602">
    <property type="protein sequence ID" value="CAF3832414.1"/>
    <property type="molecule type" value="Genomic_DNA"/>
</dbReference>
<keyword evidence="3 6" id="KW-0812">Transmembrane</keyword>
<dbReference type="InterPro" id="IPR004840">
    <property type="entry name" value="Amino_acid_permease_CS"/>
</dbReference>
<keyword evidence="4 6" id="KW-1133">Transmembrane helix</keyword>
<dbReference type="EMBL" id="CAJNOK010008588">
    <property type="protein sequence ID" value="CAF1067638.1"/>
    <property type="molecule type" value="Genomic_DNA"/>
</dbReference>
<evidence type="ECO:0000256" key="2">
    <source>
        <dbReference type="ARBA" id="ARBA00022448"/>
    </source>
</evidence>
<feature type="transmembrane region" description="Helical" evidence="6">
    <location>
        <begin position="373"/>
        <end position="395"/>
    </location>
</feature>
<keyword evidence="5 6" id="KW-0472">Membrane</keyword>
<feature type="transmembrane region" description="Helical" evidence="6">
    <location>
        <begin position="326"/>
        <end position="352"/>
    </location>
</feature>
<evidence type="ECO:0000313" key="10">
    <source>
        <dbReference type="EMBL" id="CAF4018687.1"/>
    </source>
</evidence>
<keyword evidence="2" id="KW-0813">Transport</keyword>
<dbReference type="PANTHER" id="PTHR45649">
    <property type="entry name" value="AMINO-ACID PERMEASE BAT1"/>
    <property type="match status" value="1"/>
</dbReference>
<sequence>MCVNICTGLFKRDTSYDKNVDEVRLHELGYKQELKRGLSTISNYGVSLSVISISSGITSLFGYGMVTGGPAVMIWGWVVVSIFTIIVGTGMAEVCSAHPTSGGLYFWTAMLVPQSYKPFASWMTGWFNLIGQFAVTAAIDFGLALLIGSVISVGANLTWSPKPWTIILIHLGLVISHGISNSLGPRFLRYITHVSTWWQLFAPLITTLALFIKPKYRQTGKFIFTHYVNDTGWSSKGYVILIGLLQAQYCISGFDASAHMTEETKRADTAGSHGMIAAIVVSAVSGWLFLVSLFMGIKDYEATAHSLTGFPVTQILLDNFGKPLGLFFIIILLVACWFCGMASVTANSRMIYAFSRDHAMPGSRWWHRINKKIMCPLHAVWLSCFIAFIIALPYLGNSTAYFAVTSLSTICLYISYVMPLFWKLIFPKHFSPGPFNLGKWSTLIDTISIIWVAFIVILFVLPPLYPLTPKTMNYACVGVGAVIFGAGLGYLLYARKWFKGPVTNLLDDSTAKAEHPYGMPPEIVEHNDKPEKEIVESDSSYQPPAVLNENKQSVEFTLHTIRP</sequence>